<feature type="compositionally biased region" description="Low complexity" evidence="1">
    <location>
        <begin position="132"/>
        <end position="143"/>
    </location>
</feature>
<dbReference type="InParanoid" id="A0A084R034"/>
<organism evidence="2 3">
    <name type="scientific">Stachybotrys chlorohalonatus (strain IBT 40285)</name>
    <dbReference type="NCBI Taxonomy" id="1283841"/>
    <lineage>
        <taxon>Eukaryota</taxon>
        <taxon>Fungi</taxon>
        <taxon>Dikarya</taxon>
        <taxon>Ascomycota</taxon>
        <taxon>Pezizomycotina</taxon>
        <taxon>Sordariomycetes</taxon>
        <taxon>Hypocreomycetidae</taxon>
        <taxon>Hypocreales</taxon>
        <taxon>Stachybotryaceae</taxon>
        <taxon>Stachybotrys</taxon>
    </lineage>
</organism>
<dbReference type="AlphaFoldDB" id="A0A084R034"/>
<evidence type="ECO:0000256" key="1">
    <source>
        <dbReference type="SAM" id="MobiDB-lite"/>
    </source>
</evidence>
<feature type="compositionally biased region" description="Basic and acidic residues" evidence="1">
    <location>
        <begin position="70"/>
        <end position="80"/>
    </location>
</feature>
<sequence>MPTSRYLKMDLAVPRLNRWNVCLCQRHVSGAHAVHRGAARARSFAAYETARRAHVSATDYTRLTVAADDKPTTCRARPDSGRAAPKPAAAARVPASAGPGASTKIASRRRPRQPRRVPSRRTPRARDLRLETAAPRPATAAQRNTVALSYVD</sequence>
<feature type="non-terminal residue" evidence="2">
    <location>
        <position position="152"/>
    </location>
</feature>
<reference evidence="2 3" key="1">
    <citation type="journal article" date="2014" name="BMC Genomics">
        <title>Comparative genome sequencing reveals chemotype-specific gene clusters in the toxigenic black mold Stachybotrys.</title>
        <authorList>
            <person name="Semeiks J."/>
            <person name="Borek D."/>
            <person name="Otwinowski Z."/>
            <person name="Grishin N.V."/>
        </authorList>
    </citation>
    <scope>NUCLEOTIDE SEQUENCE [LARGE SCALE GENOMIC DNA]</scope>
    <source>
        <strain evidence="2 3">IBT 40285</strain>
    </source>
</reference>
<name>A0A084R034_STAC4</name>
<gene>
    <name evidence="2" type="ORF">S40285_07966</name>
</gene>
<accession>A0A084R034</accession>
<dbReference type="HOGENOM" id="CLU_1726746_0_0_1"/>
<feature type="region of interest" description="Disordered" evidence="1">
    <location>
        <begin position="70"/>
        <end position="152"/>
    </location>
</feature>
<dbReference type="Proteomes" id="UP000028524">
    <property type="component" value="Unassembled WGS sequence"/>
</dbReference>
<dbReference type="EMBL" id="KL659427">
    <property type="protein sequence ID" value="KFA69569.1"/>
    <property type="molecule type" value="Genomic_DNA"/>
</dbReference>
<keyword evidence="3" id="KW-1185">Reference proteome</keyword>
<protein>
    <submittedName>
        <fullName evidence="2">Uncharacterized protein</fullName>
    </submittedName>
</protein>
<feature type="compositionally biased region" description="Basic residues" evidence="1">
    <location>
        <begin position="106"/>
        <end position="123"/>
    </location>
</feature>
<evidence type="ECO:0000313" key="2">
    <source>
        <dbReference type="EMBL" id="KFA69569.1"/>
    </source>
</evidence>
<evidence type="ECO:0000313" key="3">
    <source>
        <dbReference type="Proteomes" id="UP000028524"/>
    </source>
</evidence>
<feature type="compositionally biased region" description="Low complexity" evidence="1">
    <location>
        <begin position="81"/>
        <end position="102"/>
    </location>
</feature>
<proteinExistence type="predicted"/>